<dbReference type="SUPFAM" id="SSF53187">
    <property type="entry name" value="Zn-dependent exopeptidases"/>
    <property type="match status" value="1"/>
</dbReference>
<proteinExistence type="predicted"/>
<dbReference type="SMART" id="SM00646">
    <property type="entry name" value="Ami_3"/>
    <property type="match status" value="1"/>
</dbReference>
<evidence type="ECO:0000259" key="1">
    <source>
        <dbReference type="SMART" id="SM00646"/>
    </source>
</evidence>
<dbReference type="GO" id="GO:0008745">
    <property type="term" value="F:N-acetylmuramoyl-L-alanine amidase activity"/>
    <property type="evidence" value="ECO:0007669"/>
    <property type="project" value="InterPro"/>
</dbReference>
<dbReference type="Gene3D" id="3.40.630.40">
    <property type="entry name" value="Zn-dependent exopeptidases"/>
    <property type="match status" value="1"/>
</dbReference>
<dbReference type="Pfam" id="PF01520">
    <property type="entry name" value="Amidase_3"/>
    <property type="match status" value="1"/>
</dbReference>
<reference evidence="2 3" key="1">
    <citation type="submission" date="2017-03" db="EMBL/GenBank/DDBJ databases">
        <title>Complete genome sequence of Candidatus 'Thiodictyon syntrophicum' sp. nov. strain Cad16T, a photolithoautotroph purple sulfur bacterium isolated from an alpine meromictic lake.</title>
        <authorList>
            <person name="Luedin S.M."/>
            <person name="Pothier J.F."/>
            <person name="Danza F."/>
            <person name="Storelli N."/>
            <person name="Wittwer M."/>
            <person name="Tonolla M."/>
        </authorList>
    </citation>
    <scope>NUCLEOTIDE SEQUENCE [LARGE SCALE GENOMIC DNA]</scope>
    <source>
        <strain evidence="2 3">Cad16T</strain>
        <plasmid evidence="3">Plasmid pts485</plasmid>
    </source>
</reference>
<evidence type="ECO:0000313" key="3">
    <source>
        <dbReference type="Proteomes" id="UP000232638"/>
    </source>
</evidence>
<geneLocation type="plasmid" evidence="3">
    <name>pts485</name>
</geneLocation>
<gene>
    <name evidence="2" type="ORF">THSYN_32655</name>
</gene>
<dbReference type="AlphaFoldDB" id="A0A2K8UJC4"/>
<name>A0A2K8UJC4_9GAMM</name>
<dbReference type="EMBL" id="CP020372">
    <property type="protein sequence ID" value="AUB85648.1"/>
    <property type="molecule type" value="Genomic_DNA"/>
</dbReference>
<sequence length="232" mass="25391">MYTVKFYKGDYIDRQREANRDQAVAYVEHHFNSSASAQADYAVVVVGSNASQTSRNWGRWYAKEVATHFGTRIGGDQGLLVGGWNGRGDANVKYTSMPAVLLEPLFASNPQRADIIRSDSGQAALARLLYESIQRCFPAGGLIAFSVGHKYKRSRPNDRGAALAGGGWEADYAEKVLEQTAALLQTSARGDEAAVGRKLRVMQGDLVLFETAVDEDVTLVWSSERNLLSIPD</sequence>
<dbReference type="RefSeq" id="WP_100923257.1">
    <property type="nucleotide sequence ID" value="NZ_CP020372.1"/>
</dbReference>
<dbReference type="KEGG" id="tsy:THSYN_32655"/>
<feature type="domain" description="MurNAc-LAA" evidence="1">
    <location>
        <begin position="15"/>
        <end position="134"/>
    </location>
</feature>
<protein>
    <recommendedName>
        <fullName evidence="1">MurNAc-LAA domain-containing protein</fullName>
    </recommendedName>
</protein>
<dbReference type="InterPro" id="IPR002508">
    <property type="entry name" value="MurNAc-LAA_cat"/>
</dbReference>
<organism evidence="2 3">
    <name type="scientific">Candidatus Thiodictyon syntrophicum</name>
    <dbReference type="NCBI Taxonomy" id="1166950"/>
    <lineage>
        <taxon>Bacteria</taxon>
        <taxon>Pseudomonadati</taxon>
        <taxon>Pseudomonadota</taxon>
        <taxon>Gammaproteobacteria</taxon>
        <taxon>Chromatiales</taxon>
        <taxon>Chromatiaceae</taxon>
        <taxon>Thiodictyon</taxon>
    </lineage>
</organism>
<keyword evidence="3" id="KW-1185">Reference proteome</keyword>
<accession>A0A2K8UJC4</accession>
<dbReference type="CDD" id="cd02696">
    <property type="entry name" value="MurNAc-LAA"/>
    <property type="match status" value="1"/>
</dbReference>
<keyword evidence="2" id="KW-0614">Plasmid</keyword>
<dbReference type="OrthoDB" id="5497084at2"/>
<dbReference type="Proteomes" id="UP000232638">
    <property type="component" value="Plasmid pTs485"/>
</dbReference>
<evidence type="ECO:0000313" key="2">
    <source>
        <dbReference type="EMBL" id="AUB85648.1"/>
    </source>
</evidence>
<dbReference type="GO" id="GO:0009253">
    <property type="term" value="P:peptidoglycan catabolic process"/>
    <property type="evidence" value="ECO:0007669"/>
    <property type="project" value="InterPro"/>
</dbReference>